<feature type="compositionally biased region" description="Low complexity" evidence="2">
    <location>
        <begin position="1344"/>
        <end position="1357"/>
    </location>
</feature>
<feature type="compositionally biased region" description="Pro residues" evidence="2">
    <location>
        <begin position="1321"/>
        <end position="1330"/>
    </location>
</feature>
<evidence type="ECO:0000256" key="2">
    <source>
        <dbReference type="SAM" id="MobiDB-lite"/>
    </source>
</evidence>
<feature type="region of interest" description="Disordered" evidence="2">
    <location>
        <begin position="1053"/>
        <end position="1078"/>
    </location>
</feature>
<evidence type="ECO:0000256" key="1">
    <source>
        <dbReference type="SAM" id="Coils"/>
    </source>
</evidence>
<reference evidence="4" key="1">
    <citation type="submission" date="2025-08" db="UniProtKB">
        <authorList>
            <consortium name="RefSeq"/>
        </authorList>
    </citation>
    <scope>IDENTIFICATION</scope>
</reference>
<feature type="compositionally biased region" description="Polar residues" evidence="2">
    <location>
        <begin position="1440"/>
        <end position="1454"/>
    </location>
</feature>
<feature type="region of interest" description="Disordered" evidence="2">
    <location>
        <begin position="471"/>
        <end position="502"/>
    </location>
</feature>
<dbReference type="GeneID" id="101851772"/>
<feature type="compositionally biased region" description="Acidic residues" evidence="2">
    <location>
        <begin position="1481"/>
        <end position="1499"/>
    </location>
</feature>
<feature type="compositionally biased region" description="Low complexity" evidence="2">
    <location>
        <begin position="1370"/>
        <end position="1390"/>
    </location>
</feature>
<dbReference type="Pfam" id="PF15324">
    <property type="entry name" value="TALPID3"/>
    <property type="match status" value="1"/>
</dbReference>
<feature type="compositionally biased region" description="Basic and acidic residues" evidence="2">
    <location>
        <begin position="135"/>
        <end position="161"/>
    </location>
</feature>
<feature type="compositionally biased region" description="Basic and acidic residues" evidence="2">
    <location>
        <begin position="633"/>
        <end position="642"/>
    </location>
</feature>
<feature type="compositionally biased region" description="Low complexity" evidence="2">
    <location>
        <begin position="1053"/>
        <end position="1075"/>
    </location>
</feature>
<evidence type="ECO:0000313" key="3">
    <source>
        <dbReference type="Proteomes" id="UP000694888"/>
    </source>
</evidence>
<evidence type="ECO:0000313" key="4">
    <source>
        <dbReference type="RefSeq" id="XP_005110510.2"/>
    </source>
</evidence>
<protein>
    <submittedName>
        <fullName evidence="4">TALPID3 protein</fullName>
    </submittedName>
</protein>
<feature type="region of interest" description="Disordered" evidence="2">
    <location>
        <begin position="1105"/>
        <end position="1135"/>
    </location>
</feature>
<feature type="compositionally biased region" description="Basic and acidic residues" evidence="2">
    <location>
        <begin position="1404"/>
        <end position="1418"/>
    </location>
</feature>
<accession>A0ABM0K7D8</accession>
<feature type="compositionally biased region" description="Basic and acidic residues" evidence="2">
    <location>
        <begin position="701"/>
        <end position="719"/>
    </location>
</feature>
<sequence length="1499" mass="164792">MSVKSLDELVNVTGNAVMSLDRSGSSSGVSEKILTQFVGSAGSPFESPRSQSSHKSSQKEFKSKDSGIEKSGSKVTEVEKKTAQTSMENDNHDTSEDVTENDIQNSRENATVIEITPMPQGDRFFPSHQSFPRGLESHAKKGSDDTGKQDSNHSQEIDCAKSHSDIIVDDLDSKKNQTRFMSQQRHIRIERHGEFTSSFQHANSKASQEASSGGKNFVEEDRFSASDEQPEIIDVHEQVVMTSGMSETSENDSTENVIDTVIEANHPLARGSEERMDTIFKAHSAHGLKQGALSRGSVDPTKARVFDDVYISQFGLSDRQRDLKEALGKRSQNSKPRKKIVQPHIVGSQTGSETDSDFGMDQVTARTRGAVDETAATAAVAASAAVAATQPFIKAQQELESRMQQLLSQLGGLQEQKDLSAPAGLSSGGGDSRVDDLERQVKELNERRLEHLETLQQQQLQMQAQLLMMSRSKSPSDRMMGQSRRQVSPSRQFQSSRIPQAVTKRNNGVSLAQQQPALADPDVLFPYKSTVTPASKQQQPLMYSRDLMEKQRSYLNEVRELQGSHLDTPAPRQKVPTPTPYFLPENTRNNLGFLEELLAHKRTPERDTTFSVKGGYTPPSKLERDMNNSARTRRGDKSPVDQARKLMTSLTELEKETADSVWGPKGHGKDGYLMDVDLGPAPLEKYLKYPENTSSPYPKLGDARAEQKTSTRRSTSDKLAEAKKVLRQLETTRENLEENLAQVIRSRQDLHVFSTLLAPNHDGAPDERLKIERMVNRKIKSLQSDVQRDVLRGLAQREAEKIAAAEEVARQKLLAKKTVTSARYDNAKSGTLKLQAERSARLAYSKSAAVASTSVVPSRGKENRASKVKPPPKPVAIKDEKTMTRTYGKPEYQRGRTTIRDPYLHFQNTKKGVANRSVMNESAAVSPVGRGRSPGRSRSPRSGQNQGYGVTSTVPRQFYFSPTRGYIPLQEGAKAPIQGQLVSMAIPLGEPRLEPGVRQSATPIRPASNPVTSTPVPVTAARNVAMVSFPVEEDQNKTRTREPELAKQVLPPIDIDSISPSSSRRSDIQIRSPQQGNANVTFLQEVHDDDVDLDKTITEEDSDLDQTGEGIQLPGYEPRVAEYSGPSFPPKTGKSGPDWMAGGEQMQPPQQISDVMAEDLRRKDVLENNAVYWLEQELMARVLTEVMPIQVAQSAPLEAANISKAGSVHSEEASEREDSLLVADMIGHGGLQLFIDAGQPVDNNLVSALVKEVIQERVNSMLAQRPAEGADAVRAKEEIETVLKEKEREAGTPQIPTPEPTPKTSPIPSPRRLKQHATAPTTPPISPPPTGHVFSQRVEPEPLVEPVRAPAPAAAKPRSPPPQPEPEPEAVPTAPPAAVDYESESSVSIDISEELRRVAASGKPKHEEDLPLVQRHDVATPPISPPPMDEEEVQVPAPVSQRQATPPLSPQSVVSREPLPPSSPSKTQAPAPVESKAEKEAEQEEEEEEEEQEEETEEE</sequence>
<organism evidence="3 4">
    <name type="scientific">Aplysia californica</name>
    <name type="common">California sea hare</name>
    <dbReference type="NCBI Taxonomy" id="6500"/>
    <lineage>
        <taxon>Eukaryota</taxon>
        <taxon>Metazoa</taxon>
        <taxon>Spiralia</taxon>
        <taxon>Lophotrochozoa</taxon>
        <taxon>Mollusca</taxon>
        <taxon>Gastropoda</taxon>
        <taxon>Heterobranchia</taxon>
        <taxon>Euthyneura</taxon>
        <taxon>Tectipleura</taxon>
        <taxon>Aplysiida</taxon>
        <taxon>Aplysioidea</taxon>
        <taxon>Aplysiidae</taxon>
        <taxon>Aplysia</taxon>
    </lineage>
</organism>
<feature type="compositionally biased region" description="Pro residues" evidence="2">
    <location>
        <begin position="1295"/>
        <end position="1309"/>
    </location>
</feature>
<dbReference type="InterPro" id="IPR029246">
    <property type="entry name" value="TALPID3"/>
</dbReference>
<feature type="non-terminal residue" evidence="4">
    <location>
        <position position="1499"/>
    </location>
</feature>
<feature type="region of interest" description="Disordered" evidence="2">
    <location>
        <begin position="606"/>
        <end position="642"/>
    </location>
</feature>
<feature type="coiled-coil region" evidence="1">
    <location>
        <begin position="396"/>
        <end position="461"/>
    </location>
</feature>
<keyword evidence="3" id="KW-1185">Reference proteome</keyword>
<feature type="region of interest" description="Disordered" evidence="2">
    <location>
        <begin position="1283"/>
        <end position="1499"/>
    </location>
</feature>
<feature type="region of interest" description="Disordered" evidence="2">
    <location>
        <begin position="912"/>
        <end position="951"/>
    </location>
</feature>
<dbReference type="PANTHER" id="PTHR15721:SF2">
    <property type="entry name" value="PROTEIN TALPID3"/>
    <property type="match status" value="1"/>
</dbReference>
<dbReference type="RefSeq" id="XP_005110510.2">
    <property type="nucleotide sequence ID" value="XM_005110453.2"/>
</dbReference>
<feature type="compositionally biased region" description="Basic and acidic residues" evidence="2">
    <location>
        <begin position="57"/>
        <end position="82"/>
    </location>
</feature>
<feature type="region of interest" description="Disordered" evidence="2">
    <location>
        <begin position="855"/>
        <end position="876"/>
    </location>
</feature>
<feature type="region of interest" description="Disordered" evidence="2">
    <location>
        <begin position="39"/>
        <end position="161"/>
    </location>
</feature>
<feature type="compositionally biased region" description="Polar residues" evidence="2">
    <location>
        <begin position="483"/>
        <end position="502"/>
    </location>
</feature>
<keyword evidence="1" id="KW-0175">Coiled coil</keyword>
<feature type="region of interest" description="Disordered" evidence="2">
    <location>
        <begin position="687"/>
        <end position="719"/>
    </location>
</feature>
<name>A0ABM0K7D8_APLCA</name>
<dbReference type="PANTHER" id="PTHR15721">
    <property type="entry name" value="KIAA0586 PROTEIN"/>
    <property type="match status" value="1"/>
</dbReference>
<proteinExistence type="predicted"/>
<gene>
    <name evidence="4" type="primary">LOC101851772</name>
</gene>
<dbReference type="Proteomes" id="UP000694888">
    <property type="component" value="Unplaced"/>
</dbReference>